<dbReference type="PANTHER" id="PTHR21485:SF3">
    <property type="entry name" value="N-ACYLNEURAMINATE CYTIDYLYLTRANSFERASE"/>
    <property type="match status" value="1"/>
</dbReference>
<gene>
    <name evidence="7" type="ORF">MNB_SV-5-179</name>
</gene>
<dbReference type="InterPro" id="IPR036412">
    <property type="entry name" value="HAD-like_sf"/>
</dbReference>
<dbReference type="NCBIfam" id="TIGR01670">
    <property type="entry name" value="KdsC-phosphatas"/>
    <property type="match status" value="1"/>
</dbReference>
<evidence type="ECO:0000313" key="7">
    <source>
        <dbReference type="EMBL" id="SFZ97808.1"/>
    </source>
</evidence>
<dbReference type="PIRSF" id="PIRSF006118">
    <property type="entry name" value="KDO8-P_Ptase"/>
    <property type="match status" value="1"/>
</dbReference>
<evidence type="ECO:0000256" key="5">
    <source>
        <dbReference type="ARBA" id="ARBA00022801"/>
    </source>
</evidence>
<organism evidence="7">
    <name type="scientific">hydrothermal vent metagenome</name>
    <dbReference type="NCBI Taxonomy" id="652676"/>
    <lineage>
        <taxon>unclassified sequences</taxon>
        <taxon>metagenomes</taxon>
        <taxon>ecological metagenomes</taxon>
    </lineage>
</organism>
<protein>
    <submittedName>
        <fullName evidence="7">3-deoxy-D-manno-octulosonate 8-phosphate phosphatase</fullName>
        <ecNumber evidence="7">3.1.3.45</ecNumber>
    </submittedName>
</protein>
<evidence type="ECO:0000256" key="6">
    <source>
        <dbReference type="ARBA" id="ARBA00022842"/>
    </source>
</evidence>
<keyword evidence="5 7" id="KW-0378">Hydrolase</keyword>
<dbReference type="GO" id="GO:0008781">
    <property type="term" value="F:N-acylneuraminate cytidylyltransferase activity"/>
    <property type="evidence" value="ECO:0007669"/>
    <property type="project" value="TreeGrafter"/>
</dbReference>
<evidence type="ECO:0000256" key="3">
    <source>
        <dbReference type="ARBA" id="ARBA00011881"/>
    </source>
</evidence>
<comment type="cofactor">
    <cofactor evidence="1">
        <name>Mg(2+)</name>
        <dbReference type="ChEBI" id="CHEBI:18420"/>
    </cofactor>
</comment>
<dbReference type="AlphaFoldDB" id="A0A1W1ECR8"/>
<dbReference type="InterPro" id="IPR006549">
    <property type="entry name" value="HAD-SF_hydro_IIIA"/>
</dbReference>
<keyword evidence="6" id="KW-0460">Magnesium</keyword>
<dbReference type="Pfam" id="PF08282">
    <property type="entry name" value="Hydrolase_3"/>
    <property type="match status" value="1"/>
</dbReference>
<dbReference type="InterPro" id="IPR023214">
    <property type="entry name" value="HAD_sf"/>
</dbReference>
<proteinExistence type="inferred from homology"/>
<dbReference type="EC" id="3.1.3.45" evidence="7"/>
<dbReference type="SFLD" id="SFLDS00003">
    <property type="entry name" value="Haloacid_Dehalogenase"/>
    <property type="match status" value="1"/>
</dbReference>
<dbReference type="SFLD" id="SFLDG01138">
    <property type="entry name" value="C1.6.2:_Deoxy-d-mannose-octulo"/>
    <property type="match status" value="1"/>
</dbReference>
<evidence type="ECO:0000256" key="2">
    <source>
        <dbReference type="ARBA" id="ARBA00005893"/>
    </source>
</evidence>
<dbReference type="EMBL" id="FPKX01000020">
    <property type="protein sequence ID" value="SFZ97808.1"/>
    <property type="molecule type" value="Genomic_DNA"/>
</dbReference>
<dbReference type="InterPro" id="IPR050793">
    <property type="entry name" value="CMP-NeuNAc_synthase"/>
</dbReference>
<evidence type="ECO:0000256" key="1">
    <source>
        <dbReference type="ARBA" id="ARBA00001946"/>
    </source>
</evidence>
<accession>A0A1W1ECR8</accession>
<dbReference type="GO" id="GO:0046872">
    <property type="term" value="F:metal ion binding"/>
    <property type="evidence" value="ECO:0007669"/>
    <property type="project" value="UniProtKB-KW"/>
</dbReference>
<dbReference type="SUPFAM" id="SSF56784">
    <property type="entry name" value="HAD-like"/>
    <property type="match status" value="1"/>
</dbReference>
<reference evidence="7" key="1">
    <citation type="submission" date="2016-10" db="EMBL/GenBank/DDBJ databases">
        <authorList>
            <person name="de Groot N.N."/>
        </authorList>
    </citation>
    <scope>NUCLEOTIDE SEQUENCE</scope>
</reference>
<name>A0A1W1ECR8_9ZZZZ</name>
<sequence length="165" mass="18754">MSIELIVLDVDGTMTDSRITYSQNGDEIKSFNVKDGLAIASWRKLGKQVAIITGRKSAIVERRAKELHIEHFYQGIHKKREVLEELLEKLDLTMENVAAIGDDLNDMRMLKAAEISFVPRDASAYVDKIADVILTKKGGEGAVREMIEYLIKKEQLEDKYLELWA</sequence>
<dbReference type="SFLD" id="SFLDG01136">
    <property type="entry name" value="C1.6:_Phosphoserine_Phosphatas"/>
    <property type="match status" value="1"/>
</dbReference>
<comment type="subunit">
    <text evidence="3">Homotetramer.</text>
</comment>
<dbReference type="GO" id="GO:0019143">
    <property type="term" value="F:3-deoxy-manno-octulosonate-8-phosphatase activity"/>
    <property type="evidence" value="ECO:0007669"/>
    <property type="project" value="UniProtKB-EC"/>
</dbReference>
<dbReference type="InterPro" id="IPR010023">
    <property type="entry name" value="KdsC_fam"/>
</dbReference>
<evidence type="ECO:0000256" key="4">
    <source>
        <dbReference type="ARBA" id="ARBA00022723"/>
    </source>
</evidence>
<dbReference type="PANTHER" id="PTHR21485">
    <property type="entry name" value="HAD SUPERFAMILY MEMBERS CMAS AND KDSC"/>
    <property type="match status" value="1"/>
</dbReference>
<comment type="similarity">
    <text evidence="2">Belongs to the KdsC family.</text>
</comment>
<dbReference type="NCBIfam" id="TIGR01662">
    <property type="entry name" value="HAD-SF-IIIA"/>
    <property type="match status" value="1"/>
</dbReference>
<dbReference type="Gene3D" id="3.40.50.1000">
    <property type="entry name" value="HAD superfamily/HAD-like"/>
    <property type="match status" value="1"/>
</dbReference>
<keyword evidence="4" id="KW-0479">Metal-binding</keyword>
<dbReference type="FunFam" id="3.40.50.1000:FF:000029">
    <property type="entry name" value="3-deoxy-D-manno-octulosonate 8-phosphate phosphatase KdsC"/>
    <property type="match status" value="1"/>
</dbReference>